<dbReference type="OrthoDB" id="139875at2157"/>
<dbReference type="GeneID" id="55593003"/>
<dbReference type="RefSeq" id="WP_015323545.1">
    <property type="nucleotide sequence ID" value="NC_019977.1"/>
</dbReference>
<dbReference type="AlphaFoldDB" id="L0KTE0"/>
<dbReference type="HOGENOM" id="CLU_165883_0_0_2"/>
<sequence length="115" mass="13316">MACSAEMCMDQKEHAFCVINHMAFSEKYTDALRSWTEKYLDVRNLERIVWEGIASSEDPYRNVQMEAEKDLEFTVLFASKLDRSNSAVFFLEGKLLLLFNIVLQSLKESSVSYTL</sequence>
<organism evidence="1 2">
    <name type="scientific">Methanomethylovorans hollandica (strain DSM 15978 / NBRC 107637 / DMS1)</name>
    <dbReference type="NCBI Taxonomy" id="867904"/>
    <lineage>
        <taxon>Archaea</taxon>
        <taxon>Methanobacteriati</taxon>
        <taxon>Methanobacteriota</taxon>
        <taxon>Stenosarchaea group</taxon>
        <taxon>Methanomicrobia</taxon>
        <taxon>Methanosarcinales</taxon>
        <taxon>Methanosarcinaceae</taxon>
        <taxon>Methanomethylovorans</taxon>
    </lineage>
</organism>
<proteinExistence type="predicted"/>
<reference evidence="2" key="1">
    <citation type="submission" date="2012-02" db="EMBL/GenBank/DDBJ databases">
        <title>Complete sequence of chromosome of Methanomethylovorans hollandica DSM 15978.</title>
        <authorList>
            <person name="Lucas S."/>
            <person name="Copeland A."/>
            <person name="Lapidus A."/>
            <person name="Glavina del Rio T."/>
            <person name="Dalin E."/>
            <person name="Tice H."/>
            <person name="Bruce D."/>
            <person name="Goodwin L."/>
            <person name="Pitluck S."/>
            <person name="Peters L."/>
            <person name="Mikhailova N."/>
            <person name="Held B."/>
            <person name="Kyrpides N."/>
            <person name="Mavromatis K."/>
            <person name="Ivanova N."/>
            <person name="Brettin T."/>
            <person name="Detter J.C."/>
            <person name="Han C."/>
            <person name="Larimer F."/>
            <person name="Land M."/>
            <person name="Hauser L."/>
            <person name="Markowitz V."/>
            <person name="Cheng J.-F."/>
            <person name="Hugenholtz P."/>
            <person name="Woyke T."/>
            <person name="Wu D."/>
            <person name="Spring S."/>
            <person name="Schroeder M."/>
            <person name="Brambilla E."/>
            <person name="Klenk H.-P."/>
            <person name="Eisen J.A."/>
        </authorList>
    </citation>
    <scope>NUCLEOTIDE SEQUENCE [LARGE SCALE GENOMIC DNA]</scope>
    <source>
        <strain evidence="2">DSM 15978 / NBRC 107637 / DMS1</strain>
    </source>
</reference>
<evidence type="ECO:0000313" key="1">
    <source>
        <dbReference type="EMBL" id="AGB48376.1"/>
    </source>
</evidence>
<evidence type="ECO:0000313" key="2">
    <source>
        <dbReference type="Proteomes" id="UP000010866"/>
    </source>
</evidence>
<dbReference type="STRING" id="867904.Metho_0080"/>
<dbReference type="Proteomes" id="UP000010866">
    <property type="component" value="Chromosome"/>
</dbReference>
<dbReference type="EMBL" id="CP003362">
    <property type="protein sequence ID" value="AGB48376.1"/>
    <property type="molecule type" value="Genomic_DNA"/>
</dbReference>
<dbReference type="KEGG" id="mhz:Metho_0080"/>
<gene>
    <name evidence="1" type="ordered locus">Metho_0080</name>
</gene>
<keyword evidence="2" id="KW-1185">Reference proteome</keyword>
<protein>
    <submittedName>
        <fullName evidence="1">Uncharacterized protein</fullName>
    </submittedName>
</protein>
<accession>L0KTE0</accession>
<name>L0KTE0_METHD</name>